<dbReference type="InterPro" id="IPR016039">
    <property type="entry name" value="Thiolase-like"/>
</dbReference>
<protein>
    <recommendedName>
        <fullName evidence="4">Ketosynthase family 3 (KS3) domain-containing protein</fullName>
    </recommendedName>
</protein>
<dbReference type="GO" id="GO:0006633">
    <property type="term" value="P:fatty acid biosynthetic process"/>
    <property type="evidence" value="ECO:0007669"/>
    <property type="project" value="TreeGrafter"/>
</dbReference>
<dbReference type="InterPro" id="IPR030834">
    <property type="entry name" value="PKS_assoc_dom"/>
</dbReference>
<keyword evidence="2" id="KW-0597">Phosphoprotein</keyword>
<gene>
    <name evidence="5" type="ORF">AMON00008_LOCUS57494</name>
</gene>
<reference evidence="5" key="1">
    <citation type="submission" date="2021-01" db="EMBL/GenBank/DDBJ databases">
        <authorList>
            <person name="Corre E."/>
            <person name="Pelletier E."/>
            <person name="Niang G."/>
            <person name="Scheremetjew M."/>
            <person name="Finn R."/>
            <person name="Kale V."/>
            <person name="Holt S."/>
            <person name="Cochrane G."/>
            <person name="Meng A."/>
            <person name="Brown T."/>
            <person name="Cohen L."/>
        </authorList>
    </citation>
    <scope>NUCLEOTIDE SEQUENCE</scope>
    <source>
        <strain evidence="5">CCMP3105</strain>
    </source>
</reference>
<organism evidence="5">
    <name type="scientific">Alexandrium monilatum</name>
    <dbReference type="NCBI Taxonomy" id="311494"/>
    <lineage>
        <taxon>Eukaryota</taxon>
        <taxon>Sar</taxon>
        <taxon>Alveolata</taxon>
        <taxon>Dinophyceae</taxon>
        <taxon>Gonyaulacales</taxon>
        <taxon>Pyrocystaceae</taxon>
        <taxon>Alexandrium</taxon>
    </lineage>
</organism>
<proteinExistence type="inferred from homology"/>
<dbReference type="Gene3D" id="3.40.47.10">
    <property type="match status" value="1"/>
</dbReference>
<evidence type="ECO:0000256" key="3">
    <source>
        <dbReference type="RuleBase" id="RU003694"/>
    </source>
</evidence>
<accession>A0A7S4SVI3</accession>
<evidence type="ECO:0000313" key="5">
    <source>
        <dbReference type="EMBL" id="CAE4657437.1"/>
    </source>
</evidence>
<comment type="similarity">
    <text evidence="3">Belongs to the thiolase-like superfamily. Beta-ketoacyl-ACP synthases family.</text>
</comment>
<dbReference type="SMART" id="SM00825">
    <property type="entry name" value="PKS_KS"/>
    <property type="match status" value="1"/>
</dbReference>
<dbReference type="InterPro" id="IPR014031">
    <property type="entry name" value="Ketoacyl_synth_C"/>
</dbReference>
<keyword evidence="1" id="KW-0596">Phosphopantetheine</keyword>
<dbReference type="CDD" id="cd00833">
    <property type="entry name" value="PKS"/>
    <property type="match status" value="1"/>
</dbReference>
<evidence type="ECO:0000256" key="2">
    <source>
        <dbReference type="ARBA" id="ARBA00022553"/>
    </source>
</evidence>
<evidence type="ECO:0000259" key="4">
    <source>
        <dbReference type="PROSITE" id="PS52004"/>
    </source>
</evidence>
<sequence>MAVEGDLPLGRLVELQGLPETLEAEALLGTTDGSAPEKYDPNGKRGKVVGYDEESNVVVETFDAVTLKATKDQLKPYTPAGPLEGGFHLAWPAMDEDAAADFSVGALQHLMASGYCSVQMSLSEEMREKALGEAKDMKFHRMKREFEGAYLGREFKCKTAWLEELAETKREGLTALDSCDVHFSDFTKFMLPLAPCALNFVPYSRTNSMVRMPFQDPEDESKFTEDEVDDEDIGDGLVDSHISFLKRRTLCMLYVLQSSGGELTLIPKDDSKENVVLPMEAGRMVIFQHSEMSYIYAPSEKDDVVMQSWILQEPETLTFVGLMGDQLSKDEALGVNIGPNTPLGHRTHVFGLGFSFGGGAFGSEESYWSMVSTSTDGIVKVPFTRYDMDTYYSPADDWVAGTTYAIHSGFVTEDIYSLDNEKFGITEGEAFVMAPAQRSLLERGYEALYKTGYRQGPSLQGKHMGIFCGHSGDDWSFTPVFGIGFEDKYRFGHAGRMWSTLTGRLAYVLGIRGPQSLIDTACSSALCAYGLGHTMMRRCEGHQQATGIDTHIDEGLMMGANMLPGPGGYISMCGPHMLSVKGRCHTFDHMADGFVRGEGAGGFVAKNEAIMSEDAYSTVIGACLNQDGRSASMTAPNGPSQSECIRGSMREAGLTANQVTCAECHGTGTALGDPIEVGALKAVMQERKEPIYQTSAKAHIGHGEAVAGTIGLIKCMMMCNAACGTPNCHLAELNPHLDIEGYPSVFPSELSDYGFNAGYSGVSSFGFGGANSRADVFASAKKGPHKTGELDWKKVDYVTVSCPFDLGPMHYLDGKCVPRATSKKYKHEQYRADAIRDEFASYDYNSSLYDGQYQMTPRDEGEEDPVPKGTMFIVGSWDNFREAHEMDKYEDEDNTWTFLVALGETRCERFHIRVDNDPFECIYPVVPDGSMIVRPMGPDDQGVGHYWLVDGRDSRVPAGTVYQVTFRWADPPIMHWEQVDVPVPDIFLNSRHFYAVMGSWTGGLYEHMVEVSTKGEANTWEVKTRIGLSGMEWFRFSRDGTSNQEIYPARSGCQEDTTICGPDAMCNNRGWRITGKSGEMVTIRLQVVDAHVTVTILSASLGTRVMHSIEGPKHHTYHIAGTFSDWRFEEMTLDEESSTFRYRGRMGDSGFEHFYIAADEDLGLAYFPEANSTYPGTAIVRGPGSISEGGQGKLFAISCLKPGAEFEVEFNRHADDKRRIVTVKWPEGRVDPGSMKAAFHNFRSMAIVPPGLMVDEPVEVPWQ</sequence>
<dbReference type="Pfam" id="PF02801">
    <property type="entry name" value="Ketoacyl-synt_C"/>
    <property type="match status" value="1"/>
</dbReference>
<dbReference type="EMBL" id="HBNR01080484">
    <property type="protein sequence ID" value="CAE4657437.1"/>
    <property type="molecule type" value="Transcribed_RNA"/>
</dbReference>
<dbReference type="AlphaFoldDB" id="A0A7S4SVI3"/>
<feature type="domain" description="Ketosynthase family 3 (KS3)" evidence="4">
    <location>
        <begin position="344"/>
        <end position="778"/>
    </location>
</feature>
<dbReference type="GO" id="GO:0004312">
    <property type="term" value="F:fatty acid synthase activity"/>
    <property type="evidence" value="ECO:0007669"/>
    <property type="project" value="TreeGrafter"/>
</dbReference>
<evidence type="ECO:0000256" key="1">
    <source>
        <dbReference type="ARBA" id="ARBA00022450"/>
    </source>
</evidence>
<dbReference type="NCBIfam" id="TIGR04556">
    <property type="entry name" value="PKS_assoc"/>
    <property type="match status" value="1"/>
</dbReference>
<dbReference type="InterPro" id="IPR050091">
    <property type="entry name" value="PKS_NRPS_Biosynth_Enz"/>
</dbReference>
<dbReference type="PANTHER" id="PTHR43775">
    <property type="entry name" value="FATTY ACID SYNTHASE"/>
    <property type="match status" value="1"/>
</dbReference>
<dbReference type="SUPFAM" id="SSF53901">
    <property type="entry name" value="Thiolase-like"/>
    <property type="match status" value="2"/>
</dbReference>
<name>A0A7S4SVI3_9DINO</name>
<dbReference type="Gene3D" id="2.60.120.620">
    <property type="entry name" value="q2cbj1_9rhob like domain"/>
    <property type="match status" value="1"/>
</dbReference>
<dbReference type="InterPro" id="IPR020841">
    <property type="entry name" value="PKS_Beta-ketoAc_synthase_dom"/>
</dbReference>
<dbReference type="PROSITE" id="PS52004">
    <property type="entry name" value="KS3_2"/>
    <property type="match status" value="1"/>
</dbReference>
<dbReference type="Pfam" id="PF00109">
    <property type="entry name" value="ketoacyl-synt"/>
    <property type="match status" value="1"/>
</dbReference>
<dbReference type="PANTHER" id="PTHR43775:SF37">
    <property type="entry name" value="SI:DKEY-61P9.11"/>
    <property type="match status" value="1"/>
</dbReference>
<keyword evidence="3" id="KW-0808">Transferase</keyword>
<dbReference type="InterPro" id="IPR014030">
    <property type="entry name" value="Ketoacyl_synth_N"/>
</dbReference>